<accession>A0A839EMI6</accession>
<gene>
    <name evidence="1" type="ORF">FHW16_003207</name>
</gene>
<name>A0A839EMI6_9HYPH</name>
<dbReference type="EMBL" id="JACGXN010000004">
    <property type="protein sequence ID" value="MBA8879488.1"/>
    <property type="molecule type" value="Genomic_DNA"/>
</dbReference>
<evidence type="ECO:0000313" key="2">
    <source>
        <dbReference type="Proteomes" id="UP000549052"/>
    </source>
</evidence>
<protein>
    <recommendedName>
        <fullName evidence="3">DUF1488 domain-containing protein</fullName>
    </recommendedName>
</protein>
<evidence type="ECO:0008006" key="3">
    <source>
        <dbReference type="Google" id="ProtNLM"/>
    </source>
</evidence>
<dbReference type="Proteomes" id="UP000549052">
    <property type="component" value="Unassembled WGS sequence"/>
</dbReference>
<dbReference type="AlphaFoldDB" id="A0A839EMI6"/>
<comment type="caution">
    <text evidence="1">The sequence shown here is derived from an EMBL/GenBank/DDBJ whole genome shotgun (WGS) entry which is preliminary data.</text>
</comment>
<dbReference type="SUPFAM" id="SSF160272">
    <property type="entry name" value="Shew3726-like"/>
    <property type="match status" value="1"/>
</dbReference>
<proteinExistence type="predicted"/>
<sequence>MALSFPNSSRSYDLEGARIRFLGHDGLFQIPFFVETDALLDKDGRKPTGEAGYLAAFDAARNSIHEAARRAYSYGRKSMFTLTSKELRG</sequence>
<dbReference type="Pfam" id="PF07369">
    <property type="entry name" value="DUF1488"/>
    <property type="match status" value="1"/>
</dbReference>
<organism evidence="1 2">
    <name type="scientific">Phyllobacterium myrsinacearum</name>
    <dbReference type="NCBI Taxonomy" id="28101"/>
    <lineage>
        <taxon>Bacteria</taxon>
        <taxon>Pseudomonadati</taxon>
        <taxon>Pseudomonadota</taxon>
        <taxon>Alphaproteobacteria</taxon>
        <taxon>Hyphomicrobiales</taxon>
        <taxon>Phyllobacteriaceae</taxon>
        <taxon>Phyllobacterium</taxon>
    </lineage>
</organism>
<keyword evidence="2" id="KW-1185">Reference proteome</keyword>
<reference evidence="1 2" key="1">
    <citation type="submission" date="2020-07" db="EMBL/GenBank/DDBJ databases">
        <title>Genomic Encyclopedia of Type Strains, Phase IV (KMG-V): Genome sequencing to study the core and pangenomes of soil and plant-associated prokaryotes.</title>
        <authorList>
            <person name="Whitman W."/>
        </authorList>
    </citation>
    <scope>NUCLEOTIDE SEQUENCE [LARGE SCALE GENOMIC DNA]</scope>
    <source>
        <strain evidence="1 2">AN3</strain>
    </source>
</reference>
<dbReference type="InterPro" id="IPR009962">
    <property type="entry name" value="DUF1488"/>
</dbReference>
<evidence type="ECO:0000313" key="1">
    <source>
        <dbReference type="EMBL" id="MBA8879488.1"/>
    </source>
</evidence>
<dbReference type="RefSeq" id="WP_182550129.1">
    <property type="nucleotide sequence ID" value="NZ_JACGXN010000004.1"/>
</dbReference>
<dbReference type="InterPro" id="IPR036692">
    <property type="entry name" value="Shew3726-like_sf"/>
</dbReference>